<dbReference type="PANTHER" id="PTHR13273:SF14">
    <property type="entry name" value="ANAMORSIN"/>
    <property type="match status" value="1"/>
</dbReference>
<evidence type="ECO:0000256" key="1">
    <source>
        <dbReference type="ARBA" id="ARBA00001966"/>
    </source>
</evidence>
<evidence type="ECO:0000256" key="10">
    <source>
        <dbReference type="SAM" id="MobiDB-lite"/>
    </source>
</evidence>
<feature type="domain" description="Anamorsin C-terminal" evidence="11">
    <location>
        <begin position="52"/>
        <end position="181"/>
    </location>
</feature>
<feature type="compositionally biased region" description="Polar residues" evidence="10">
    <location>
        <begin position="37"/>
        <end position="46"/>
    </location>
</feature>
<keyword evidence="6" id="KW-0479">Metal-binding</keyword>
<evidence type="ECO:0000259" key="11">
    <source>
        <dbReference type="Pfam" id="PF05093"/>
    </source>
</evidence>
<evidence type="ECO:0000256" key="9">
    <source>
        <dbReference type="ARBA" id="ARBA00023128"/>
    </source>
</evidence>
<keyword evidence="4" id="KW-0004">4Fe-4S</keyword>
<sequence length="187" mass="19733">MCTTTASASAAPLPRRPTSNKASKKLLWALSAASSSQTIDDSTLLTSADLERPASCGPSEGSSRKRRACKNCSCGLADEEAEADVTARSSSPGDSGSEDAEEDVTFTTTAYTAEPARSKPAPEQQQPKQTERQRLQQLAESIERGELVTSCGNCAMGDAFRCPSCPYLGMPAFTPGEKVVIDFGDDL</sequence>
<dbReference type="OrthoDB" id="311633at2759"/>
<evidence type="ECO:0000256" key="7">
    <source>
        <dbReference type="ARBA" id="ARBA00023004"/>
    </source>
</evidence>
<keyword evidence="8" id="KW-0411">Iron-sulfur</keyword>
<keyword evidence="5" id="KW-0963">Cytoplasm</keyword>
<evidence type="ECO:0000256" key="2">
    <source>
        <dbReference type="ARBA" id="ARBA00004496"/>
    </source>
</evidence>
<evidence type="ECO:0000256" key="5">
    <source>
        <dbReference type="ARBA" id="ARBA00022490"/>
    </source>
</evidence>
<dbReference type="InterPro" id="IPR046408">
    <property type="entry name" value="CIAPIN1"/>
</dbReference>
<keyword evidence="9" id="KW-0496">Mitochondrion</keyword>
<dbReference type="GO" id="GO:0046872">
    <property type="term" value="F:metal ion binding"/>
    <property type="evidence" value="ECO:0007669"/>
    <property type="project" value="UniProtKB-KW"/>
</dbReference>
<protein>
    <recommendedName>
        <fullName evidence="11">Anamorsin C-terminal domain-containing protein</fullName>
    </recommendedName>
</protein>
<comment type="cofactor">
    <cofactor evidence="1">
        <name>[4Fe-4S] cluster</name>
        <dbReference type="ChEBI" id="CHEBI:49883"/>
    </cofactor>
</comment>
<evidence type="ECO:0000256" key="3">
    <source>
        <dbReference type="ARBA" id="ARBA00008169"/>
    </source>
</evidence>
<evidence type="ECO:0000256" key="4">
    <source>
        <dbReference type="ARBA" id="ARBA00022485"/>
    </source>
</evidence>
<evidence type="ECO:0000256" key="8">
    <source>
        <dbReference type="ARBA" id="ARBA00023014"/>
    </source>
</evidence>
<dbReference type="Proteomes" id="UP000076738">
    <property type="component" value="Unassembled WGS sequence"/>
</dbReference>
<accession>A0A167RV37</accession>
<name>A0A167RV37_CALVF</name>
<feature type="region of interest" description="Disordered" evidence="10">
    <location>
        <begin position="32"/>
        <end position="132"/>
    </location>
</feature>
<evidence type="ECO:0000313" key="12">
    <source>
        <dbReference type="EMBL" id="KZP01314.1"/>
    </source>
</evidence>
<dbReference type="AlphaFoldDB" id="A0A167RV37"/>
<dbReference type="Pfam" id="PF05093">
    <property type="entry name" value="CIAPIN1"/>
    <property type="match status" value="1"/>
</dbReference>
<dbReference type="InterPro" id="IPR007785">
    <property type="entry name" value="Anamorsin"/>
</dbReference>
<dbReference type="GO" id="GO:0016226">
    <property type="term" value="P:iron-sulfur cluster assembly"/>
    <property type="evidence" value="ECO:0007669"/>
    <property type="project" value="InterPro"/>
</dbReference>
<organism evidence="12 13">
    <name type="scientific">Calocera viscosa (strain TUFC12733)</name>
    <dbReference type="NCBI Taxonomy" id="1330018"/>
    <lineage>
        <taxon>Eukaryota</taxon>
        <taxon>Fungi</taxon>
        <taxon>Dikarya</taxon>
        <taxon>Basidiomycota</taxon>
        <taxon>Agaricomycotina</taxon>
        <taxon>Dacrymycetes</taxon>
        <taxon>Dacrymycetales</taxon>
        <taxon>Dacrymycetaceae</taxon>
        <taxon>Calocera</taxon>
    </lineage>
</organism>
<evidence type="ECO:0000256" key="6">
    <source>
        <dbReference type="ARBA" id="ARBA00022723"/>
    </source>
</evidence>
<keyword evidence="7" id="KW-0408">Iron</keyword>
<dbReference type="STRING" id="1330018.A0A167RV37"/>
<dbReference type="GO" id="GO:0005737">
    <property type="term" value="C:cytoplasm"/>
    <property type="evidence" value="ECO:0007669"/>
    <property type="project" value="UniProtKB-SubCell"/>
</dbReference>
<comment type="subcellular location">
    <subcellularLocation>
        <location evidence="2">Cytoplasm</location>
    </subcellularLocation>
</comment>
<dbReference type="EMBL" id="KV417267">
    <property type="protein sequence ID" value="KZP01314.1"/>
    <property type="molecule type" value="Genomic_DNA"/>
</dbReference>
<evidence type="ECO:0000313" key="13">
    <source>
        <dbReference type="Proteomes" id="UP000076738"/>
    </source>
</evidence>
<dbReference type="GO" id="GO:0051539">
    <property type="term" value="F:4 iron, 4 sulfur cluster binding"/>
    <property type="evidence" value="ECO:0007669"/>
    <property type="project" value="UniProtKB-KW"/>
</dbReference>
<comment type="similarity">
    <text evidence="3">Belongs to the anamorsin family.</text>
</comment>
<feature type="region of interest" description="Disordered" evidence="10">
    <location>
        <begin position="1"/>
        <end position="20"/>
    </location>
</feature>
<dbReference type="PANTHER" id="PTHR13273">
    <property type="entry name" value="ANAMORSIN"/>
    <property type="match status" value="1"/>
</dbReference>
<gene>
    <name evidence="12" type="ORF">CALVIDRAFT_131366</name>
</gene>
<keyword evidence="13" id="KW-1185">Reference proteome</keyword>
<reference evidence="12 13" key="1">
    <citation type="journal article" date="2016" name="Mol. Biol. Evol.">
        <title>Comparative Genomics of Early-Diverging Mushroom-Forming Fungi Provides Insights into the Origins of Lignocellulose Decay Capabilities.</title>
        <authorList>
            <person name="Nagy L.G."/>
            <person name="Riley R."/>
            <person name="Tritt A."/>
            <person name="Adam C."/>
            <person name="Daum C."/>
            <person name="Floudas D."/>
            <person name="Sun H."/>
            <person name="Yadav J.S."/>
            <person name="Pangilinan J."/>
            <person name="Larsson K.H."/>
            <person name="Matsuura K."/>
            <person name="Barry K."/>
            <person name="Labutti K."/>
            <person name="Kuo R."/>
            <person name="Ohm R.A."/>
            <person name="Bhattacharya S.S."/>
            <person name="Shirouzu T."/>
            <person name="Yoshinaga Y."/>
            <person name="Martin F.M."/>
            <person name="Grigoriev I.V."/>
            <person name="Hibbett D.S."/>
        </authorList>
    </citation>
    <scope>NUCLEOTIDE SEQUENCE [LARGE SCALE GENOMIC DNA]</scope>
    <source>
        <strain evidence="12 13">TUFC12733</strain>
    </source>
</reference>
<proteinExistence type="inferred from homology"/>